<evidence type="ECO:0000313" key="2">
    <source>
        <dbReference type="Proteomes" id="UP000518300"/>
    </source>
</evidence>
<dbReference type="PROSITE" id="PS51257">
    <property type="entry name" value="PROKAR_LIPOPROTEIN"/>
    <property type="match status" value="1"/>
</dbReference>
<accession>A0A848LJH1</accession>
<dbReference type="RefSeq" id="WP_169347124.1">
    <property type="nucleotide sequence ID" value="NZ_JABBJJ010000112.1"/>
</dbReference>
<proteinExistence type="predicted"/>
<protein>
    <recommendedName>
        <fullName evidence="3">Lipoprotein</fullName>
    </recommendedName>
</protein>
<reference evidence="1 2" key="1">
    <citation type="submission" date="2020-04" db="EMBL/GenBank/DDBJ databases">
        <title>Draft genome of Pyxidicoccus fallax type strain.</title>
        <authorList>
            <person name="Whitworth D.E."/>
        </authorList>
    </citation>
    <scope>NUCLEOTIDE SEQUENCE [LARGE SCALE GENOMIC DNA]</scope>
    <source>
        <strain evidence="1 2">DSM 14698</strain>
    </source>
</reference>
<name>A0A848LJH1_9BACT</name>
<comment type="caution">
    <text evidence="1">The sequence shown here is derived from an EMBL/GenBank/DDBJ whole genome shotgun (WGS) entry which is preliminary data.</text>
</comment>
<evidence type="ECO:0008006" key="3">
    <source>
        <dbReference type="Google" id="ProtNLM"/>
    </source>
</evidence>
<evidence type="ECO:0000313" key="1">
    <source>
        <dbReference type="EMBL" id="NMO17844.1"/>
    </source>
</evidence>
<dbReference type="AlphaFoldDB" id="A0A848LJH1"/>
<organism evidence="1 2">
    <name type="scientific">Pyxidicoccus fallax</name>
    <dbReference type="NCBI Taxonomy" id="394095"/>
    <lineage>
        <taxon>Bacteria</taxon>
        <taxon>Pseudomonadati</taxon>
        <taxon>Myxococcota</taxon>
        <taxon>Myxococcia</taxon>
        <taxon>Myxococcales</taxon>
        <taxon>Cystobacterineae</taxon>
        <taxon>Myxococcaceae</taxon>
        <taxon>Pyxidicoccus</taxon>
    </lineage>
</organism>
<sequence length="279" mass="30020">MTSALRSTRRAFTLMLGSALVGGVSACGLSGTGGRAITFRMGLRTALAPGETVPGEFTTDTGWRVRLSSGLMVLGPIYLFENASPLQAQAAAPRVFQRLGEWLLPTARAHEGDFFSGGRVLGEWDREVVFDLMAGGEPRVLGRSPGIAGVARSFSLLLQPPSRALGAEGAALQGRSVVLEGAAFRQEQRVPFRVALDFPPPLELQRVDFVPIEADLDDEGLFVVEVQPHRWFEGAHFDRLTLPPGGAAVDITPETQVHRALSVNVRRHTAFAGTWQPIA</sequence>
<gene>
    <name evidence="1" type="ORF">HG543_23735</name>
</gene>
<dbReference type="EMBL" id="JABBJJ010000112">
    <property type="protein sequence ID" value="NMO17844.1"/>
    <property type="molecule type" value="Genomic_DNA"/>
</dbReference>
<keyword evidence="2" id="KW-1185">Reference proteome</keyword>
<dbReference type="Proteomes" id="UP000518300">
    <property type="component" value="Unassembled WGS sequence"/>
</dbReference>